<evidence type="ECO:0000259" key="3">
    <source>
        <dbReference type="PROSITE" id="PS50158"/>
    </source>
</evidence>
<name>A0A7J6WCE7_THATH</name>
<dbReference type="PROSITE" id="PS50158">
    <property type="entry name" value="ZF_CCHC"/>
    <property type="match status" value="1"/>
</dbReference>
<dbReference type="GO" id="GO:0003676">
    <property type="term" value="F:nucleic acid binding"/>
    <property type="evidence" value="ECO:0007669"/>
    <property type="project" value="InterPro"/>
</dbReference>
<feature type="non-terminal residue" evidence="4">
    <location>
        <position position="1"/>
    </location>
</feature>
<evidence type="ECO:0000313" key="4">
    <source>
        <dbReference type="EMBL" id="KAF5193892.1"/>
    </source>
</evidence>
<keyword evidence="5" id="KW-1185">Reference proteome</keyword>
<dbReference type="AlphaFoldDB" id="A0A7J6WCE7"/>
<gene>
    <name evidence="4" type="ORF">FRX31_016521</name>
</gene>
<dbReference type="OrthoDB" id="1939302at2759"/>
<accession>A0A7J6WCE7</accession>
<dbReference type="Gene3D" id="4.10.60.10">
    <property type="entry name" value="Zinc finger, CCHC-type"/>
    <property type="match status" value="1"/>
</dbReference>
<proteinExistence type="predicted"/>
<feature type="domain" description="CCHC-type" evidence="3">
    <location>
        <begin position="96"/>
        <end position="111"/>
    </location>
</feature>
<feature type="compositionally biased region" description="Basic and acidic residues" evidence="2">
    <location>
        <begin position="44"/>
        <end position="64"/>
    </location>
</feature>
<feature type="region of interest" description="Disordered" evidence="2">
    <location>
        <begin position="44"/>
        <end position="88"/>
    </location>
</feature>
<dbReference type="Proteomes" id="UP000554482">
    <property type="component" value="Unassembled WGS sequence"/>
</dbReference>
<reference evidence="4 5" key="1">
    <citation type="submission" date="2020-06" db="EMBL/GenBank/DDBJ databases">
        <title>Transcriptomic and genomic resources for Thalictrum thalictroides and T. hernandezii: Facilitating candidate gene discovery in an emerging model plant lineage.</title>
        <authorList>
            <person name="Arias T."/>
            <person name="Riano-Pachon D.M."/>
            <person name="Di Stilio V.S."/>
        </authorList>
    </citation>
    <scope>NUCLEOTIDE SEQUENCE [LARGE SCALE GENOMIC DNA]</scope>
    <source>
        <strain evidence="5">cv. WT478/WT964</strain>
        <tissue evidence="4">Leaves</tissue>
    </source>
</reference>
<protein>
    <recommendedName>
        <fullName evidence="3">CCHC-type domain-containing protein</fullName>
    </recommendedName>
</protein>
<dbReference type="InterPro" id="IPR036875">
    <property type="entry name" value="Znf_CCHC_sf"/>
</dbReference>
<evidence type="ECO:0000256" key="2">
    <source>
        <dbReference type="SAM" id="MobiDB-lite"/>
    </source>
</evidence>
<keyword evidence="1" id="KW-0862">Zinc</keyword>
<feature type="region of interest" description="Disordered" evidence="2">
    <location>
        <begin position="109"/>
        <end position="131"/>
    </location>
</feature>
<comment type="caution">
    <text evidence="4">The sequence shown here is derived from an EMBL/GenBank/DDBJ whole genome shotgun (WGS) entry which is preliminary data.</text>
</comment>
<keyword evidence="1" id="KW-0479">Metal-binding</keyword>
<keyword evidence="1" id="KW-0863">Zinc-finger</keyword>
<dbReference type="GO" id="GO:0008270">
    <property type="term" value="F:zinc ion binding"/>
    <property type="evidence" value="ECO:0007669"/>
    <property type="project" value="UniProtKB-KW"/>
</dbReference>
<dbReference type="InterPro" id="IPR001878">
    <property type="entry name" value="Znf_CCHC"/>
</dbReference>
<sequence>HFDLKYFPHTLKAAKAREFFNLKQRQASDLATLLEQDFIEHNQPIDHAKYGSSDKGEKMQHPRLDTTIPSQKKQNTSSSSSASTDETTQSKFLGTCYTCGKVGHRFYECERNRANPRSRKSRNQDISAQAR</sequence>
<evidence type="ECO:0000256" key="1">
    <source>
        <dbReference type="PROSITE-ProRule" id="PRU00047"/>
    </source>
</evidence>
<feature type="compositionally biased region" description="Low complexity" evidence="2">
    <location>
        <begin position="76"/>
        <end position="88"/>
    </location>
</feature>
<organism evidence="4 5">
    <name type="scientific">Thalictrum thalictroides</name>
    <name type="common">Rue-anemone</name>
    <name type="synonym">Anemone thalictroides</name>
    <dbReference type="NCBI Taxonomy" id="46969"/>
    <lineage>
        <taxon>Eukaryota</taxon>
        <taxon>Viridiplantae</taxon>
        <taxon>Streptophyta</taxon>
        <taxon>Embryophyta</taxon>
        <taxon>Tracheophyta</taxon>
        <taxon>Spermatophyta</taxon>
        <taxon>Magnoliopsida</taxon>
        <taxon>Ranunculales</taxon>
        <taxon>Ranunculaceae</taxon>
        <taxon>Thalictroideae</taxon>
        <taxon>Thalictrum</taxon>
    </lineage>
</organism>
<dbReference type="SUPFAM" id="SSF57756">
    <property type="entry name" value="Retrovirus zinc finger-like domains"/>
    <property type="match status" value="1"/>
</dbReference>
<evidence type="ECO:0000313" key="5">
    <source>
        <dbReference type="Proteomes" id="UP000554482"/>
    </source>
</evidence>
<dbReference type="EMBL" id="JABWDY010019481">
    <property type="protein sequence ID" value="KAF5193892.1"/>
    <property type="molecule type" value="Genomic_DNA"/>
</dbReference>